<dbReference type="PANTHER" id="PTHR43707">
    <property type="entry name" value="HISTIDYL-TRNA SYNTHETASE"/>
    <property type="match status" value="1"/>
</dbReference>
<evidence type="ECO:0000256" key="7">
    <source>
        <dbReference type="ARBA" id="ARBA00023102"/>
    </source>
</evidence>
<reference evidence="12" key="1">
    <citation type="submission" date="2020-10" db="EMBL/GenBank/DDBJ databases">
        <authorList>
            <person name="Gilroy R."/>
        </authorList>
    </citation>
    <scope>NUCLEOTIDE SEQUENCE</scope>
    <source>
        <strain evidence="12">ChiW13-3771</strain>
    </source>
</reference>
<dbReference type="InterPro" id="IPR006195">
    <property type="entry name" value="aa-tRNA-synth_II"/>
</dbReference>
<evidence type="ECO:0000259" key="11">
    <source>
        <dbReference type="PROSITE" id="PS50862"/>
    </source>
</evidence>
<evidence type="ECO:0000256" key="1">
    <source>
        <dbReference type="ARBA" id="ARBA00004496"/>
    </source>
</evidence>
<keyword evidence="7 9" id="KW-0368">Histidine biosynthesis</keyword>
<comment type="miscellaneous">
    <text evidence="9">This function is generally fulfilled by the C-terminal part of HisG, which is missing in some bacteria such as this one.</text>
</comment>
<dbReference type="InterPro" id="IPR041715">
    <property type="entry name" value="HisRS-like_core"/>
</dbReference>
<feature type="binding site" evidence="10">
    <location>
        <begin position="81"/>
        <end position="83"/>
    </location>
    <ligand>
        <name>L-histidine</name>
        <dbReference type="ChEBI" id="CHEBI:57595"/>
    </ligand>
</feature>
<feature type="domain" description="Aminoacyl-transfer RNA synthetases class-II family profile" evidence="11">
    <location>
        <begin position="26"/>
        <end position="325"/>
    </location>
</feature>
<comment type="function">
    <text evidence="8 9">Required for the first step of histidine biosynthesis. May allow the feedback regulation of ATP phosphoribosyltransferase activity by histidine.</text>
</comment>
<feature type="binding site" evidence="10">
    <location>
        <begin position="275"/>
        <end position="276"/>
    </location>
    <ligand>
        <name>L-histidine</name>
        <dbReference type="ChEBI" id="CHEBI:57595"/>
    </ligand>
</feature>
<dbReference type="GO" id="GO:0140096">
    <property type="term" value="F:catalytic activity, acting on a protein"/>
    <property type="evidence" value="ECO:0007669"/>
    <property type="project" value="UniProtKB-ARBA"/>
</dbReference>
<evidence type="ECO:0000256" key="2">
    <source>
        <dbReference type="ARBA" id="ARBA00004667"/>
    </source>
</evidence>
<evidence type="ECO:0000256" key="5">
    <source>
        <dbReference type="ARBA" id="ARBA00022490"/>
    </source>
</evidence>
<comment type="subcellular location">
    <subcellularLocation>
        <location evidence="1 9">Cytoplasm</location>
    </subcellularLocation>
</comment>
<dbReference type="InterPro" id="IPR045864">
    <property type="entry name" value="aa-tRNA-synth_II/BPL/LPL"/>
</dbReference>
<dbReference type="PIRSF" id="PIRSF001549">
    <property type="entry name" value="His-tRNA_synth"/>
    <property type="match status" value="1"/>
</dbReference>
<dbReference type="GO" id="GO:0004821">
    <property type="term" value="F:histidine-tRNA ligase activity"/>
    <property type="evidence" value="ECO:0007669"/>
    <property type="project" value="TreeGrafter"/>
</dbReference>
<reference evidence="12" key="2">
    <citation type="journal article" date="2021" name="PeerJ">
        <title>Extensive microbial diversity within the chicken gut microbiome revealed by metagenomics and culture.</title>
        <authorList>
            <person name="Gilroy R."/>
            <person name="Ravi A."/>
            <person name="Getino M."/>
            <person name="Pursley I."/>
            <person name="Horton D.L."/>
            <person name="Alikhan N.F."/>
            <person name="Baker D."/>
            <person name="Gharbi K."/>
            <person name="Hall N."/>
            <person name="Watson M."/>
            <person name="Adriaenssens E.M."/>
            <person name="Foster-Nyarko E."/>
            <person name="Jarju S."/>
            <person name="Secka A."/>
            <person name="Antonio M."/>
            <person name="Oren A."/>
            <person name="Chaudhuri R.R."/>
            <person name="La Ragione R."/>
            <person name="Hildebrand F."/>
            <person name="Pallen M.J."/>
        </authorList>
    </citation>
    <scope>NUCLEOTIDE SEQUENCE</scope>
    <source>
        <strain evidence="12">ChiW13-3771</strain>
    </source>
</reference>
<organism evidence="12 13">
    <name type="scientific">Candidatus Fimimorpha faecalis</name>
    <dbReference type="NCBI Taxonomy" id="2840824"/>
    <lineage>
        <taxon>Bacteria</taxon>
        <taxon>Bacillati</taxon>
        <taxon>Bacillota</taxon>
        <taxon>Clostridia</taxon>
        <taxon>Eubacteriales</taxon>
        <taxon>Candidatus Fimimorpha</taxon>
    </lineage>
</organism>
<dbReference type="NCBIfam" id="TIGR00443">
    <property type="entry name" value="hisZ_biosyn_reg"/>
    <property type="match status" value="1"/>
</dbReference>
<evidence type="ECO:0000256" key="4">
    <source>
        <dbReference type="ARBA" id="ARBA00020397"/>
    </source>
</evidence>
<keyword evidence="5 9" id="KW-0963">Cytoplasm</keyword>
<proteinExistence type="inferred from homology"/>
<evidence type="ECO:0000313" key="12">
    <source>
        <dbReference type="EMBL" id="HIR87337.1"/>
    </source>
</evidence>
<name>A0A9D1EBL2_9FIRM</name>
<accession>A0A9D1EBL2</accession>
<evidence type="ECO:0000256" key="3">
    <source>
        <dbReference type="ARBA" id="ARBA00005539"/>
    </source>
</evidence>
<feature type="binding site" evidence="10">
    <location>
        <position position="125"/>
    </location>
    <ligand>
        <name>L-histidine</name>
        <dbReference type="ChEBI" id="CHEBI:57595"/>
    </ligand>
</feature>
<dbReference type="EMBL" id="DVHN01000001">
    <property type="protein sequence ID" value="HIR87337.1"/>
    <property type="molecule type" value="Genomic_DNA"/>
</dbReference>
<keyword evidence="12" id="KW-0808">Transferase</keyword>
<evidence type="ECO:0000256" key="6">
    <source>
        <dbReference type="ARBA" id="ARBA00022605"/>
    </source>
</evidence>
<comment type="caution">
    <text evidence="12">The sequence shown here is derived from an EMBL/GenBank/DDBJ whole genome shotgun (WGS) entry which is preliminary data.</text>
</comment>
<gene>
    <name evidence="9 12" type="primary">hisZ</name>
    <name evidence="12" type="ORF">IAC96_00155</name>
</gene>
<protein>
    <recommendedName>
        <fullName evidence="4 9">ATP phosphoribosyltransferase regulatory subunit</fullName>
    </recommendedName>
</protein>
<dbReference type="InterPro" id="IPR004517">
    <property type="entry name" value="HisZ"/>
</dbReference>
<dbReference type="Proteomes" id="UP000824201">
    <property type="component" value="Unassembled WGS sequence"/>
</dbReference>
<sequence>MSKELLHTPDGVRDIYNLECAKKDAVERRISEVMKRYGYRNIQTPTFEFFDIFKKERGSVISKEMFKFFDRDGETLVLRPDITPSIARSAAKYFMDEDMPIRLSYCGNIFINKSSYQGRLKESTQMGAELIGDVTGDADAEMAAMLISCLLQAGLNDFQVEIGHINFFNGLMEAAHLDEDDKDYLRTLIENKNYFGVENFISEKEMAADLKHAILEMPKMFGTIEQIRQAKALVQNIPVSLSAIEALEELYDVLKLYGVENYITFDLGMLGKFKYYTGIIFKAYTYGTGDAIATGGRYDKLLMQFGKQAASIGFGIGLDALMIALERQKIEVDTDIVGTILLYDRRQKAAAIRLAAQLRSKGTNLQLMKKYYEKSVNDYMEYAKRSYIGKILYIDEIGELVQVIPVNGGEVQTIALEELLKA</sequence>
<dbReference type="PROSITE" id="PS50862">
    <property type="entry name" value="AA_TRNA_LIGASE_II"/>
    <property type="match status" value="1"/>
</dbReference>
<dbReference type="AlphaFoldDB" id="A0A9D1EBL2"/>
<dbReference type="GO" id="GO:0000105">
    <property type="term" value="P:L-histidine biosynthetic process"/>
    <property type="evidence" value="ECO:0007669"/>
    <property type="project" value="UniProtKB-UniRule"/>
</dbReference>
<keyword evidence="6 9" id="KW-0028">Amino-acid biosynthesis</keyword>
<dbReference type="GO" id="GO:0005737">
    <property type="term" value="C:cytoplasm"/>
    <property type="evidence" value="ECO:0007669"/>
    <property type="project" value="UniProtKB-SubCell"/>
</dbReference>
<dbReference type="GO" id="GO:0016757">
    <property type="term" value="F:glycosyltransferase activity"/>
    <property type="evidence" value="ECO:0007669"/>
    <property type="project" value="UniProtKB-KW"/>
</dbReference>
<dbReference type="HAMAP" id="MF_00125">
    <property type="entry name" value="HisZ"/>
    <property type="match status" value="1"/>
</dbReference>
<keyword evidence="12" id="KW-0328">Glycosyltransferase</keyword>
<evidence type="ECO:0000256" key="10">
    <source>
        <dbReference type="PIRSR" id="PIRSR001549-1"/>
    </source>
</evidence>
<evidence type="ECO:0000256" key="8">
    <source>
        <dbReference type="ARBA" id="ARBA00025246"/>
    </source>
</evidence>
<evidence type="ECO:0000313" key="13">
    <source>
        <dbReference type="Proteomes" id="UP000824201"/>
    </source>
</evidence>
<comment type="similarity">
    <text evidence="3 9">Belongs to the class-II aminoacyl-tRNA synthetase family. HisZ subfamily.</text>
</comment>
<dbReference type="Pfam" id="PF13393">
    <property type="entry name" value="tRNA-synt_His"/>
    <property type="match status" value="1"/>
</dbReference>
<feature type="binding site" evidence="10">
    <location>
        <position position="129"/>
    </location>
    <ligand>
        <name>L-histidine</name>
        <dbReference type="ChEBI" id="CHEBI:57595"/>
    </ligand>
</feature>
<dbReference type="Gene3D" id="3.30.930.10">
    <property type="entry name" value="Bira Bifunctional Protein, Domain 2"/>
    <property type="match status" value="1"/>
</dbReference>
<dbReference type="CDD" id="cd00773">
    <property type="entry name" value="HisRS-like_core"/>
    <property type="match status" value="1"/>
</dbReference>
<evidence type="ECO:0000256" key="9">
    <source>
        <dbReference type="HAMAP-Rule" id="MF_00125"/>
    </source>
</evidence>
<dbReference type="InterPro" id="IPR004516">
    <property type="entry name" value="HisRS/HisZ"/>
</dbReference>
<comment type="pathway">
    <text evidence="2 9">Amino-acid biosynthesis; L-histidine biosynthesis; L-histidine from 5-phospho-alpha-D-ribose 1-diphosphate: step 1/9.</text>
</comment>
<comment type="subunit">
    <text evidence="9">Heteromultimer composed of HisG and HisZ subunits.</text>
</comment>
<dbReference type="GO" id="GO:0006427">
    <property type="term" value="P:histidyl-tRNA aminoacylation"/>
    <property type="evidence" value="ECO:0007669"/>
    <property type="project" value="TreeGrafter"/>
</dbReference>
<dbReference type="SUPFAM" id="SSF55681">
    <property type="entry name" value="Class II aaRS and biotin synthetases"/>
    <property type="match status" value="1"/>
</dbReference>
<dbReference type="PANTHER" id="PTHR43707:SF6">
    <property type="entry name" value="ATP PHOSPHORIBOSYLTRANSFERASE REGULATORY SUBUNIT"/>
    <property type="match status" value="1"/>
</dbReference>